<sequence>MISNVREEAAILRKKERKRAMKSKYWITGLSSILVPVMFGVFTIVTTIQQQHIARQNREKDRDLAKEQRAEDNKLADDVRMNNVLNGYFEEMSDIFTNKNISFDNTMTLTMIRAKTVTSLNQLDPTRKSIIIKFLYETKAITKRNTITFSVDLTDAELNNINMSSQTKTNANLRYLVFSGVSLVNASFRNRDLAYSNFSFSYLTKANFQHSNLFGVNFHGASLQQASFDNANVSSADFTNTDLSGSNINDTQLLLAFSISNGILPNGTYGINRNLLLNPGGEDSPRAEVSCQPNKKTSPNPSDSHSYYSCLDNGTVKLEHCSVNLVWDEIEEKCDFKHVYG</sequence>
<keyword evidence="2" id="KW-1133">Transmembrane helix</keyword>
<feature type="region of interest" description="Disordered" evidence="1">
    <location>
        <begin position="282"/>
        <end position="304"/>
    </location>
</feature>
<dbReference type="Gene3D" id="2.160.20.80">
    <property type="entry name" value="E3 ubiquitin-protein ligase SopA"/>
    <property type="match status" value="1"/>
</dbReference>
<dbReference type="Pfam" id="PF01607">
    <property type="entry name" value="CBM_14"/>
    <property type="match status" value="1"/>
</dbReference>
<dbReference type="SUPFAM" id="SSF57625">
    <property type="entry name" value="Invertebrate chitin-binding proteins"/>
    <property type="match status" value="1"/>
</dbReference>
<dbReference type="Proteomes" id="UP000663829">
    <property type="component" value="Unassembled WGS sequence"/>
</dbReference>
<evidence type="ECO:0000313" key="6">
    <source>
        <dbReference type="Proteomes" id="UP000663829"/>
    </source>
</evidence>
<evidence type="ECO:0000256" key="1">
    <source>
        <dbReference type="SAM" id="MobiDB-lite"/>
    </source>
</evidence>
<dbReference type="SUPFAM" id="SSF141571">
    <property type="entry name" value="Pentapeptide repeat-like"/>
    <property type="match status" value="1"/>
</dbReference>
<dbReference type="PANTHER" id="PTHR14136">
    <property type="entry name" value="BTB_POZ DOMAIN-CONTAINING PROTEIN KCTD9"/>
    <property type="match status" value="1"/>
</dbReference>
<name>A0A816AD57_9BILA</name>
<dbReference type="Proteomes" id="UP000681722">
    <property type="component" value="Unassembled WGS sequence"/>
</dbReference>
<feature type="compositionally biased region" description="Polar residues" evidence="1">
    <location>
        <begin position="291"/>
        <end position="304"/>
    </location>
</feature>
<dbReference type="InterPro" id="IPR002557">
    <property type="entry name" value="Chitin-bd_dom"/>
</dbReference>
<evidence type="ECO:0000313" key="5">
    <source>
        <dbReference type="EMBL" id="CAF4470968.1"/>
    </source>
</evidence>
<proteinExistence type="predicted"/>
<comment type="caution">
    <text evidence="4">The sequence shown here is derived from an EMBL/GenBank/DDBJ whole genome shotgun (WGS) entry which is preliminary data.</text>
</comment>
<protein>
    <recommendedName>
        <fullName evidence="3">Chitin-binding type-2 domain-containing protein</fullName>
    </recommendedName>
</protein>
<keyword evidence="2" id="KW-0812">Transmembrane</keyword>
<evidence type="ECO:0000256" key="2">
    <source>
        <dbReference type="SAM" id="Phobius"/>
    </source>
</evidence>
<dbReference type="InterPro" id="IPR001646">
    <property type="entry name" value="5peptide_repeat"/>
</dbReference>
<dbReference type="EMBL" id="CAJOBC010101046">
    <property type="protein sequence ID" value="CAF4470968.1"/>
    <property type="molecule type" value="Genomic_DNA"/>
</dbReference>
<accession>A0A816AD57</accession>
<gene>
    <name evidence="4" type="ORF">GPM918_LOCUS42106</name>
    <name evidence="5" type="ORF">SRO942_LOCUS43282</name>
</gene>
<dbReference type="InterPro" id="IPR036508">
    <property type="entry name" value="Chitin-bd_dom_sf"/>
</dbReference>
<organism evidence="4 6">
    <name type="scientific">Didymodactylos carnosus</name>
    <dbReference type="NCBI Taxonomy" id="1234261"/>
    <lineage>
        <taxon>Eukaryota</taxon>
        <taxon>Metazoa</taxon>
        <taxon>Spiralia</taxon>
        <taxon>Gnathifera</taxon>
        <taxon>Rotifera</taxon>
        <taxon>Eurotatoria</taxon>
        <taxon>Bdelloidea</taxon>
        <taxon>Philodinida</taxon>
        <taxon>Philodinidae</taxon>
        <taxon>Didymodactylos</taxon>
    </lineage>
</organism>
<keyword evidence="6" id="KW-1185">Reference proteome</keyword>
<evidence type="ECO:0000259" key="3">
    <source>
        <dbReference type="PROSITE" id="PS50940"/>
    </source>
</evidence>
<dbReference type="Pfam" id="PF00805">
    <property type="entry name" value="Pentapeptide"/>
    <property type="match status" value="1"/>
</dbReference>
<dbReference type="PROSITE" id="PS50940">
    <property type="entry name" value="CHIT_BIND_II"/>
    <property type="match status" value="1"/>
</dbReference>
<dbReference type="InterPro" id="IPR051082">
    <property type="entry name" value="Pentapeptide-BTB/POZ_domain"/>
</dbReference>
<dbReference type="Gene3D" id="2.170.140.10">
    <property type="entry name" value="Chitin binding domain"/>
    <property type="match status" value="1"/>
</dbReference>
<dbReference type="PANTHER" id="PTHR14136:SF17">
    <property type="entry name" value="BTB_POZ DOMAIN-CONTAINING PROTEIN KCTD9"/>
    <property type="match status" value="1"/>
</dbReference>
<feature type="domain" description="Chitin-binding type-2" evidence="3">
    <location>
        <begin position="288"/>
        <end position="341"/>
    </location>
</feature>
<feature type="transmembrane region" description="Helical" evidence="2">
    <location>
        <begin position="25"/>
        <end position="48"/>
    </location>
</feature>
<evidence type="ECO:0000313" key="4">
    <source>
        <dbReference type="EMBL" id="CAF1596190.1"/>
    </source>
</evidence>
<dbReference type="AlphaFoldDB" id="A0A816AD57"/>
<keyword evidence="2" id="KW-0472">Membrane</keyword>
<dbReference type="EMBL" id="CAJNOQ010034754">
    <property type="protein sequence ID" value="CAF1596190.1"/>
    <property type="molecule type" value="Genomic_DNA"/>
</dbReference>
<dbReference type="OrthoDB" id="9989223at2759"/>
<reference evidence="4" key="1">
    <citation type="submission" date="2021-02" db="EMBL/GenBank/DDBJ databases">
        <authorList>
            <person name="Nowell W R."/>
        </authorList>
    </citation>
    <scope>NUCLEOTIDE SEQUENCE</scope>
</reference>
<dbReference type="GO" id="GO:0008061">
    <property type="term" value="F:chitin binding"/>
    <property type="evidence" value="ECO:0007669"/>
    <property type="project" value="InterPro"/>
</dbReference>
<dbReference type="GO" id="GO:0005576">
    <property type="term" value="C:extracellular region"/>
    <property type="evidence" value="ECO:0007669"/>
    <property type="project" value="InterPro"/>
</dbReference>